<protein>
    <submittedName>
        <fullName evidence="2">DinB family protein</fullName>
    </submittedName>
</protein>
<reference evidence="2 3" key="1">
    <citation type="submission" date="2019-01" db="EMBL/GenBank/DDBJ databases">
        <title>Filimonas sp. strain TTM-71.</title>
        <authorList>
            <person name="Chen W.-M."/>
        </authorList>
    </citation>
    <scope>NUCLEOTIDE SEQUENCE [LARGE SCALE GENOMIC DNA]</scope>
    <source>
        <strain evidence="2 3">TTM-71</strain>
    </source>
</reference>
<name>A0A4Q1DB38_9BACT</name>
<keyword evidence="3" id="KW-1185">Reference proteome</keyword>
<dbReference type="Pfam" id="PF12867">
    <property type="entry name" value="DinB_2"/>
    <property type="match status" value="1"/>
</dbReference>
<evidence type="ECO:0000313" key="3">
    <source>
        <dbReference type="Proteomes" id="UP000290545"/>
    </source>
</evidence>
<dbReference type="InterPro" id="IPR034660">
    <property type="entry name" value="DinB/YfiT-like"/>
</dbReference>
<feature type="domain" description="DinB-like" evidence="1">
    <location>
        <begin position="31"/>
        <end position="155"/>
    </location>
</feature>
<organism evidence="2 3">
    <name type="scientific">Filimonas effusa</name>
    <dbReference type="NCBI Taxonomy" id="2508721"/>
    <lineage>
        <taxon>Bacteria</taxon>
        <taxon>Pseudomonadati</taxon>
        <taxon>Bacteroidota</taxon>
        <taxon>Chitinophagia</taxon>
        <taxon>Chitinophagales</taxon>
        <taxon>Chitinophagaceae</taxon>
        <taxon>Filimonas</taxon>
    </lineage>
</organism>
<accession>A0A4Q1DB38</accession>
<proteinExistence type="predicted"/>
<dbReference type="RefSeq" id="WP_129001878.1">
    <property type="nucleotide sequence ID" value="NZ_SDHZ01000001.1"/>
</dbReference>
<evidence type="ECO:0000313" key="2">
    <source>
        <dbReference type="EMBL" id="RXK86128.1"/>
    </source>
</evidence>
<dbReference type="InterPro" id="IPR024775">
    <property type="entry name" value="DinB-like"/>
</dbReference>
<dbReference type="OrthoDB" id="9798830at2"/>
<comment type="caution">
    <text evidence="2">The sequence shown here is derived from an EMBL/GenBank/DDBJ whole genome shotgun (WGS) entry which is preliminary data.</text>
</comment>
<evidence type="ECO:0000259" key="1">
    <source>
        <dbReference type="Pfam" id="PF12867"/>
    </source>
</evidence>
<dbReference type="EMBL" id="SDHZ01000001">
    <property type="protein sequence ID" value="RXK86128.1"/>
    <property type="molecule type" value="Genomic_DNA"/>
</dbReference>
<dbReference type="Gene3D" id="1.20.120.450">
    <property type="entry name" value="dinb family like domain"/>
    <property type="match status" value="1"/>
</dbReference>
<dbReference type="AlphaFoldDB" id="A0A4Q1DB38"/>
<gene>
    <name evidence="2" type="ORF">ESB13_04775</name>
</gene>
<sequence length="166" mass="18824">MTKHTDTSQLQQKNLVSVLKEMLKGGHAHVTFEQAVDKLPAALRGVVPEGLPYSIWQLVEHIRITQWDILEFSRDPAHKSPAWPDEYWPTETAPSDETAWKRTLNDIASDTKAFIALLESPDADLYTPFSHGDGQNLLREAILIVDHTSYHTGEIILLRRMLGAWD</sequence>
<dbReference type="Proteomes" id="UP000290545">
    <property type="component" value="Unassembled WGS sequence"/>
</dbReference>
<dbReference type="SUPFAM" id="SSF109854">
    <property type="entry name" value="DinB/YfiT-like putative metalloenzymes"/>
    <property type="match status" value="1"/>
</dbReference>